<keyword evidence="2" id="KW-1185">Reference proteome</keyword>
<dbReference type="GeneID" id="2872248"/>
<dbReference type="AlphaFoldDB" id="Q5B4T2"/>
<reference evidence="2" key="1">
    <citation type="journal article" date="2005" name="Nature">
        <title>Sequencing of Aspergillus nidulans and comparative analysis with A. fumigatus and A. oryzae.</title>
        <authorList>
            <person name="Galagan J.E."/>
            <person name="Calvo S.E."/>
            <person name="Cuomo C."/>
            <person name="Ma L.J."/>
            <person name="Wortman J.R."/>
            <person name="Batzoglou S."/>
            <person name="Lee S.I."/>
            <person name="Basturkmen M."/>
            <person name="Spevak C.C."/>
            <person name="Clutterbuck J."/>
            <person name="Kapitonov V."/>
            <person name="Jurka J."/>
            <person name="Scazzocchio C."/>
            <person name="Farman M."/>
            <person name="Butler J."/>
            <person name="Purcell S."/>
            <person name="Harris S."/>
            <person name="Braus G.H."/>
            <person name="Draht O."/>
            <person name="Busch S."/>
            <person name="D'Enfert C."/>
            <person name="Bouchier C."/>
            <person name="Goldman G.H."/>
            <person name="Bell-Pedersen D."/>
            <person name="Griffiths-Jones S."/>
            <person name="Doonan J.H."/>
            <person name="Yu J."/>
            <person name="Vienken K."/>
            <person name="Pain A."/>
            <person name="Freitag M."/>
            <person name="Selker E.U."/>
            <person name="Archer D.B."/>
            <person name="Penalva M.A."/>
            <person name="Oakley B.R."/>
            <person name="Momany M."/>
            <person name="Tanaka T."/>
            <person name="Kumagai T."/>
            <person name="Asai K."/>
            <person name="Machida M."/>
            <person name="Nierman W.C."/>
            <person name="Denning D.W."/>
            <person name="Caddick M."/>
            <person name="Hynes M."/>
            <person name="Paoletti M."/>
            <person name="Fischer R."/>
            <person name="Miller B."/>
            <person name="Dyer P."/>
            <person name="Sachs M.S."/>
            <person name="Osmani S.A."/>
            <person name="Birren B.W."/>
        </authorList>
    </citation>
    <scope>NUCLEOTIDE SEQUENCE [LARGE SCALE GENOMIC DNA]</scope>
    <source>
        <strain evidence="2">FGSC A4 / ATCC 38163 / CBS 112.46 / NRRL 194 / M139</strain>
    </source>
</reference>
<dbReference type="Proteomes" id="UP000000560">
    <property type="component" value="Chromosome III"/>
</dbReference>
<evidence type="ECO:0000313" key="2">
    <source>
        <dbReference type="Proteomes" id="UP000000560"/>
    </source>
</evidence>
<dbReference type="KEGG" id="ani:ANIA_04448"/>
<accession>Q5B4T2</accession>
<name>Q5B4T2_EMENI</name>
<dbReference type="EMBL" id="BN001303">
    <property type="protein sequence ID" value="CBF77498.1"/>
    <property type="molecule type" value="Genomic_DNA"/>
</dbReference>
<dbReference type="InParanoid" id="Q5B4T2"/>
<proteinExistence type="predicted"/>
<gene>
    <name evidence="1" type="ORF">ANIA_04448</name>
</gene>
<protein>
    <submittedName>
        <fullName evidence="1">Uncharacterized protein</fullName>
    </submittedName>
</protein>
<sequence length="100" mass="11459">MARLVNFPKEFTGFLLEVFGMSHTRNARSKSSMTVDRERLVIYQSALGFLHVYEAGNRRTFEACTYYSWSVLAEVNVGSDYIRLSPANIGVSIYDRETHL</sequence>
<dbReference type="OMA" id="MSHTRNA"/>
<dbReference type="HOGENOM" id="CLU_2306083_0_0_1"/>
<accession>C8V8J2</accession>
<evidence type="ECO:0000313" key="1">
    <source>
        <dbReference type="EMBL" id="CBF77498.1"/>
    </source>
</evidence>
<dbReference type="RefSeq" id="XP_662052.1">
    <property type="nucleotide sequence ID" value="XM_656960.1"/>
</dbReference>
<organism evidence="1 2">
    <name type="scientific">Emericella nidulans (strain FGSC A4 / ATCC 38163 / CBS 112.46 / NRRL 194 / M139)</name>
    <name type="common">Aspergillus nidulans</name>
    <dbReference type="NCBI Taxonomy" id="227321"/>
    <lineage>
        <taxon>Eukaryota</taxon>
        <taxon>Fungi</taxon>
        <taxon>Dikarya</taxon>
        <taxon>Ascomycota</taxon>
        <taxon>Pezizomycotina</taxon>
        <taxon>Eurotiomycetes</taxon>
        <taxon>Eurotiomycetidae</taxon>
        <taxon>Eurotiales</taxon>
        <taxon>Aspergillaceae</taxon>
        <taxon>Aspergillus</taxon>
        <taxon>Aspergillus subgen. Nidulantes</taxon>
    </lineage>
</organism>
<reference evidence="2" key="2">
    <citation type="journal article" date="2009" name="Fungal Genet. Biol.">
        <title>The 2008 update of the Aspergillus nidulans genome annotation: a community effort.</title>
        <authorList>
            <person name="Wortman J.R."/>
            <person name="Gilsenan J.M."/>
            <person name="Joardar V."/>
            <person name="Deegan J."/>
            <person name="Clutterbuck J."/>
            <person name="Andersen M.R."/>
            <person name="Archer D."/>
            <person name="Bencina M."/>
            <person name="Braus G."/>
            <person name="Coutinho P."/>
            <person name="von Dohren H."/>
            <person name="Doonan J."/>
            <person name="Driessen A.J."/>
            <person name="Durek P."/>
            <person name="Espeso E."/>
            <person name="Fekete E."/>
            <person name="Flipphi M."/>
            <person name="Estrada C.G."/>
            <person name="Geysens S."/>
            <person name="Goldman G."/>
            <person name="de Groot P.W."/>
            <person name="Hansen K."/>
            <person name="Harris S.D."/>
            <person name="Heinekamp T."/>
            <person name="Helmstaedt K."/>
            <person name="Henrissat B."/>
            <person name="Hofmann G."/>
            <person name="Homan T."/>
            <person name="Horio T."/>
            <person name="Horiuchi H."/>
            <person name="James S."/>
            <person name="Jones M."/>
            <person name="Karaffa L."/>
            <person name="Karanyi Z."/>
            <person name="Kato M."/>
            <person name="Keller N."/>
            <person name="Kelly D.E."/>
            <person name="Kiel J.A."/>
            <person name="Kim J.M."/>
            <person name="van der Klei I.J."/>
            <person name="Klis F.M."/>
            <person name="Kovalchuk A."/>
            <person name="Krasevec N."/>
            <person name="Kubicek C.P."/>
            <person name="Liu B."/>
            <person name="Maccabe A."/>
            <person name="Meyer V."/>
            <person name="Mirabito P."/>
            <person name="Miskei M."/>
            <person name="Mos M."/>
            <person name="Mullins J."/>
            <person name="Nelson D.R."/>
            <person name="Nielsen J."/>
            <person name="Oakley B.R."/>
            <person name="Osmani S.A."/>
            <person name="Pakula T."/>
            <person name="Paszewski A."/>
            <person name="Paulsen I."/>
            <person name="Pilsyk S."/>
            <person name="Pocsi I."/>
            <person name="Punt P.J."/>
            <person name="Ram A.F."/>
            <person name="Ren Q."/>
            <person name="Robellet X."/>
            <person name="Robson G."/>
            <person name="Seiboth B."/>
            <person name="van Solingen P."/>
            <person name="Specht T."/>
            <person name="Sun J."/>
            <person name="Taheri-Talesh N."/>
            <person name="Takeshita N."/>
            <person name="Ussery D."/>
            <person name="vanKuyk P.A."/>
            <person name="Visser H."/>
            <person name="van de Vondervoort P.J."/>
            <person name="de Vries R.P."/>
            <person name="Walton J."/>
            <person name="Xiang X."/>
            <person name="Xiong Y."/>
            <person name="Zeng A.P."/>
            <person name="Brandt B.W."/>
            <person name="Cornell M.J."/>
            <person name="van den Hondel C.A."/>
            <person name="Visser J."/>
            <person name="Oliver S.G."/>
            <person name="Turner G."/>
        </authorList>
    </citation>
    <scope>GENOME REANNOTATION</scope>
    <source>
        <strain evidence="2">FGSC A4 / ATCC 38163 / CBS 112.46 / NRRL 194 / M139</strain>
    </source>
</reference>